<evidence type="ECO:0000256" key="2">
    <source>
        <dbReference type="ARBA" id="ARBA00023266"/>
    </source>
</evidence>
<comment type="catalytic activity">
    <reaction evidence="3">
        <text>methanethiol + O2 + H2O = hydrogen sulfide + formaldehyde + H2O2 + H(+)</text>
        <dbReference type="Rhea" id="RHEA:11812"/>
        <dbReference type="ChEBI" id="CHEBI:15377"/>
        <dbReference type="ChEBI" id="CHEBI:15378"/>
        <dbReference type="ChEBI" id="CHEBI:15379"/>
        <dbReference type="ChEBI" id="CHEBI:16007"/>
        <dbReference type="ChEBI" id="CHEBI:16240"/>
        <dbReference type="ChEBI" id="CHEBI:16842"/>
        <dbReference type="ChEBI" id="CHEBI:29919"/>
        <dbReference type="EC" id="1.8.3.4"/>
    </reaction>
</comment>
<comment type="function">
    <text evidence="3">Catalyzes the oxidation of methanethiol, an organosulfur compound known to be produced in substantial amounts by gut bacteria. Selenium-binding protein which may be involved in the sensing of reactive xenobiotics in the cytoplasm. May be involved in intra-Golgi protein transport.</text>
</comment>
<dbReference type="InterPro" id="IPR008826">
    <property type="entry name" value="Se-bd"/>
</dbReference>
<proteinExistence type="inferred from homology"/>
<organism evidence="4 5">
    <name type="scientific">Characodon lateralis</name>
    <dbReference type="NCBI Taxonomy" id="208331"/>
    <lineage>
        <taxon>Eukaryota</taxon>
        <taxon>Metazoa</taxon>
        <taxon>Chordata</taxon>
        <taxon>Craniata</taxon>
        <taxon>Vertebrata</taxon>
        <taxon>Euteleostomi</taxon>
        <taxon>Actinopterygii</taxon>
        <taxon>Neopterygii</taxon>
        <taxon>Teleostei</taxon>
        <taxon>Neoteleostei</taxon>
        <taxon>Acanthomorphata</taxon>
        <taxon>Ovalentaria</taxon>
        <taxon>Atherinomorphae</taxon>
        <taxon>Cyprinodontiformes</taxon>
        <taxon>Goodeidae</taxon>
        <taxon>Characodon</taxon>
    </lineage>
</organism>
<keyword evidence="3" id="KW-0813">Transport</keyword>
<accession>A0ABU7D967</accession>
<keyword evidence="3" id="KW-0560">Oxidoreductase</keyword>
<keyword evidence="3" id="KW-0539">Nucleus</keyword>
<name>A0ABU7D967_9TELE</name>
<dbReference type="PANTHER" id="PTHR23300:SF0">
    <property type="entry name" value="METHANETHIOL OXIDASE"/>
    <property type="match status" value="1"/>
</dbReference>
<keyword evidence="3" id="KW-0963">Cytoplasm</keyword>
<comment type="pathway">
    <text evidence="3">Organosulfur degradation.</text>
</comment>
<sequence length="208" mass="23705">MAKCSGCGPGYRSPLDAMEGPREEIVYLPCIYRSTDTQKPDYLATVDVNPKSSTYCQVIHRLPMPNLNDELHHSGWNACSSCFNDPSKSRNRLVLPSLISSRIYVIDVGTNPRAPKIHKVCSRTRDLRVQLQHAEKRVMELSMLPACCLCLSPMFMQRAAAIRDQEEEEVYAEFILDQKHHLSPRIKSKVLMLDLLMLEKTDLLLMDL</sequence>
<comment type="caution">
    <text evidence="4">The sequence shown here is derived from an EMBL/GenBank/DDBJ whole genome shotgun (WGS) entry which is preliminary data.</text>
</comment>
<evidence type="ECO:0000313" key="4">
    <source>
        <dbReference type="EMBL" id="MED6270719.1"/>
    </source>
</evidence>
<evidence type="ECO:0000256" key="3">
    <source>
        <dbReference type="RuleBase" id="RU369071"/>
    </source>
</evidence>
<dbReference type="EMBL" id="JAHUTJ010017335">
    <property type="protein sequence ID" value="MED6270719.1"/>
    <property type="molecule type" value="Genomic_DNA"/>
</dbReference>
<keyword evidence="5" id="KW-1185">Reference proteome</keyword>
<protein>
    <recommendedName>
        <fullName evidence="3">Methanethiol oxidase</fullName>
        <shortName evidence="3">MTO</shortName>
        <ecNumber evidence="3">1.8.3.4</ecNumber>
    </recommendedName>
    <alternativeName>
        <fullName evidence="3">Selenium-binding protein 1</fullName>
    </alternativeName>
</protein>
<dbReference type="EC" id="1.8.3.4" evidence="3"/>
<dbReference type="PANTHER" id="PTHR23300">
    <property type="entry name" value="METHANETHIOL OXIDASE"/>
    <property type="match status" value="1"/>
</dbReference>
<dbReference type="Proteomes" id="UP001352852">
    <property type="component" value="Unassembled WGS sequence"/>
</dbReference>
<comment type="subcellular location">
    <subcellularLocation>
        <location evidence="3">Nucleus</location>
    </subcellularLocation>
    <subcellularLocation>
        <location evidence="3">Cytoplasm</location>
        <location evidence="3">Cytosol</location>
    </subcellularLocation>
    <subcellularLocation>
        <location evidence="3">Membrane</location>
        <topology evidence="3">Peripheral membrane protein</topology>
    </subcellularLocation>
    <text evidence="3">May associate with Golgi membrane. May associate with the membrane of autophagosomes.</text>
</comment>
<evidence type="ECO:0000256" key="1">
    <source>
        <dbReference type="ARBA" id="ARBA00005606"/>
    </source>
</evidence>
<keyword evidence="3" id="KW-0472">Membrane</keyword>
<comment type="similarity">
    <text evidence="1 3">Belongs to the selenium-binding protein family.</text>
</comment>
<keyword evidence="3" id="KW-0007">Acetylation</keyword>
<keyword evidence="3" id="KW-0653">Protein transport</keyword>
<dbReference type="Pfam" id="PF05694">
    <property type="entry name" value="SBP56"/>
    <property type="match status" value="1"/>
</dbReference>
<gene>
    <name evidence="4" type="ORF">CHARACLAT_013212</name>
</gene>
<evidence type="ECO:0000313" key="5">
    <source>
        <dbReference type="Proteomes" id="UP001352852"/>
    </source>
</evidence>
<reference evidence="4 5" key="1">
    <citation type="submission" date="2021-06" db="EMBL/GenBank/DDBJ databases">
        <authorList>
            <person name="Palmer J.M."/>
        </authorList>
    </citation>
    <scope>NUCLEOTIDE SEQUENCE [LARGE SCALE GENOMIC DNA]</scope>
    <source>
        <strain evidence="4 5">CL_MEX2019</strain>
        <tissue evidence="4">Muscle</tissue>
    </source>
</reference>
<keyword evidence="2 3" id="KW-0711">Selenium</keyword>